<accession>A0A7Y6NLJ7</accession>
<dbReference type="InterPro" id="IPR036374">
    <property type="entry name" value="OxRdtase_Mopterin-bd_sf"/>
</dbReference>
<evidence type="ECO:0000313" key="3">
    <source>
        <dbReference type="Proteomes" id="UP000529637"/>
    </source>
</evidence>
<dbReference type="Gene3D" id="3.90.420.10">
    <property type="entry name" value="Oxidoreductase, molybdopterin-binding domain"/>
    <property type="match status" value="1"/>
</dbReference>
<dbReference type="RefSeq" id="WP_176067085.1">
    <property type="nucleotide sequence ID" value="NZ_JABWMJ010000002.1"/>
</dbReference>
<protein>
    <submittedName>
        <fullName evidence="2">Molybdopterin-dependent oxidoreductase</fullName>
    </submittedName>
</protein>
<gene>
    <name evidence="2" type="ORF">HQN59_06070</name>
</gene>
<comment type="caution">
    <text evidence="2">The sequence shown here is derived from an EMBL/GenBank/DDBJ whole genome shotgun (WGS) entry which is preliminary data.</text>
</comment>
<proteinExistence type="predicted"/>
<dbReference type="Proteomes" id="UP000529637">
    <property type="component" value="Unassembled WGS sequence"/>
</dbReference>
<evidence type="ECO:0000259" key="1">
    <source>
        <dbReference type="Pfam" id="PF00174"/>
    </source>
</evidence>
<sequence length="262" mass="28842">MTENGHAASRRGVLRGALAAAGSALLTGCDRLSQTPAVVGVLSSVQHLSRAVHRGLVGPHAMAQEFGPEDIAPQFRSNGTLMPRDADYQAHLAAAFADYRLSIGGLVERPQAFTLAELRALPSRTQITRHDCVEGWSCIGKWTGVPLAHLLGMARPLPAARYVLFRCYDSMDAPAPGRDSRYYESIDLDEARHPQTLVAYDLNDRALPVSNGAPLRLRVERQLGYKHAKYLQSIELVERFDQLRGGKGGYWEDQGYEWYAGI</sequence>
<name>A0A7Y6NLJ7_9BURK</name>
<dbReference type="PANTHER" id="PTHR43032:SF2">
    <property type="entry name" value="BLL0505 PROTEIN"/>
    <property type="match status" value="1"/>
</dbReference>
<feature type="domain" description="Oxidoreductase molybdopterin-binding" evidence="1">
    <location>
        <begin position="96"/>
        <end position="239"/>
    </location>
</feature>
<dbReference type="EMBL" id="JABWMJ010000002">
    <property type="protein sequence ID" value="NUZ05324.1"/>
    <property type="molecule type" value="Genomic_DNA"/>
</dbReference>
<dbReference type="InterPro" id="IPR006311">
    <property type="entry name" value="TAT_signal"/>
</dbReference>
<reference evidence="2 3" key="1">
    <citation type="submission" date="2020-06" db="EMBL/GenBank/DDBJ databases">
        <title>Schlegella sp. ID0723 isolated from air conditioner.</title>
        <authorList>
            <person name="Kim D.Y."/>
            <person name="Kim D.-U."/>
        </authorList>
    </citation>
    <scope>NUCLEOTIDE SEQUENCE [LARGE SCALE GENOMIC DNA]</scope>
    <source>
        <strain evidence="2 3">ID0723</strain>
    </source>
</reference>
<dbReference type="SUPFAM" id="SSF56524">
    <property type="entry name" value="Oxidoreductase molybdopterin-binding domain"/>
    <property type="match status" value="1"/>
</dbReference>
<evidence type="ECO:0000313" key="2">
    <source>
        <dbReference type="EMBL" id="NUZ05324.1"/>
    </source>
</evidence>
<dbReference type="PROSITE" id="PS51318">
    <property type="entry name" value="TAT"/>
    <property type="match status" value="1"/>
</dbReference>
<dbReference type="Pfam" id="PF00174">
    <property type="entry name" value="Oxidored_molyb"/>
    <property type="match status" value="1"/>
</dbReference>
<organism evidence="2 3">
    <name type="scientific">Piscinibacter koreensis</name>
    <dbReference type="NCBI Taxonomy" id="2742824"/>
    <lineage>
        <taxon>Bacteria</taxon>
        <taxon>Pseudomonadati</taxon>
        <taxon>Pseudomonadota</taxon>
        <taxon>Betaproteobacteria</taxon>
        <taxon>Burkholderiales</taxon>
        <taxon>Sphaerotilaceae</taxon>
        <taxon>Piscinibacter</taxon>
    </lineage>
</organism>
<dbReference type="PANTHER" id="PTHR43032">
    <property type="entry name" value="PROTEIN-METHIONINE-SULFOXIDE REDUCTASE"/>
    <property type="match status" value="1"/>
</dbReference>
<dbReference type="AlphaFoldDB" id="A0A7Y6NLJ7"/>
<dbReference type="CDD" id="cd02108">
    <property type="entry name" value="bact_SO_family_Moco"/>
    <property type="match status" value="1"/>
</dbReference>
<dbReference type="InterPro" id="IPR000572">
    <property type="entry name" value="OxRdtase_Mopterin-bd_dom"/>
</dbReference>
<keyword evidence="3" id="KW-1185">Reference proteome</keyword>